<sequence>MDKCLYQWFESNPYKEVTKYYSIELKTQQPMTLLLKSMIPPLFFDGINQTHFLRIDSTDRISLYLICNGEKDMDWMLEDIKYEASMNSEALQLWLYAGKEEACFNFCINDFKAIYSIIKIALQNEICVYYLMDQKEHYCYLGYQQLQINDNIKKQILNDVYIRLKSVGIL</sequence>
<name>A0A1G5HUE0_9FIRM</name>
<dbReference type="AlphaFoldDB" id="A0A1G5HUE0"/>
<dbReference type="Proteomes" id="UP000198636">
    <property type="component" value="Unassembled WGS sequence"/>
</dbReference>
<protein>
    <submittedName>
        <fullName evidence="1">Uncharacterized protein</fullName>
    </submittedName>
</protein>
<dbReference type="RefSeq" id="WP_091543126.1">
    <property type="nucleotide sequence ID" value="NZ_FMUS01000012.1"/>
</dbReference>
<keyword evidence="2" id="KW-1185">Reference proteome</keyword>
<organism evidence="1 2">
    <name type="scientific">Alkaliphilus peptidifermentans DSM 18978</name>
    <dbReference type="NCBI Taxonomy" id="1120976"/>
    <lineage>
        <taxon>Bacteria</taxon>
        <taxon>Bacillati</taxon>
        <taxon>Bacillota</taxon>
        <taxon>Clostridia</taxon>
        <taxon>Peptostreptococcales</taxon>
        <taxon>Natronincolaceae</taxon>
        <taxon>Alkaliphilus</taxon>
    </lineage>
</organism>
<dbReference type="OrthoDB" id="9842990at2"/>
<reference evidence="1 2" key="1">
    <citation type="submission" date="2016-10" db="EMBL/GenBank/DDBJ databases">
        <authorList>
            <person name="de Groot N.N."/>
        </authorList>
    </citation>
    <scope>NUCLEOTIDE SEQUENCE [LARGE SCALE GENOMIC DNA]</scope>
    <source>
        <strain evidence="1 2">DSM 18978</strain>
    </source>
</reference>
<proteinExistence type="predicted"/>
<gene>
    <name evidence="1" type="ORF">SAMN03080606_02111</name>
</gene>
<evidence type="ECO:0000313" key="1">
    <source>
        <dbReference type="EMBL" id="SCY66638.1"/>
    </source>
</evidence>
<accession>A0A1G5HUE0</accession>
<evidence type="ECO:0000313" key="2">
    <source>
        <dbReference type="Proteomes" id="UP000198636"/>
    </source>
</evidence>
<dbReference type="EMBL" id="FMUS01000012">
    <property type="protein sequence ID" value="SCY66638.1"/>
    <property type="molecule type" value="Genomic_DNA"/>
</dbReference>